<comment type="caution">
    <text evidence="1">The sequence shown here is derived from an EMBL/GenBank/DDBJ whole genome shotgun (WGS) entry which is preliminary data.</text>
</comment>
<name>A0A7X0VFQ2_9BACL</name>
<proteinExistence type="predicted"/>
<reference evidence="1 2" key="1">
    <citation type="submission" date="2020-08" db="EMBL/GenBank/DDBJ databases">
        <title>Cohnella phylogeny.</title>
        <authorList>
            <person name="Dunlap C."/>
        </authorList>
    </citation>
    <scope>NUCLEOTIDE SEQUENCE [LARGE SCALE GENOMIC DNA]</scope>
    <source>
        <strain evidence="1 2">DSM 28246</strain>
    </source>
</reference>
<gene>
    <name evidence="1" type="ORF">H7C19_16485</name>
</gene>
<dbReference type="RefSeq" id="WP_185143742.1">
    <property type="nucleotide sequence ID" value="NZ_JACJVP010000025.1"/>
</dbReference>
<dbReference type="EMBL" id="JACJVP010000025">
    <property type="protein sequence ID" value="MBB6672280.1"/>
    <property type="molecule type" value="Genomic_DNA"/>
</dbReference>
<dbReference type="AlphaFoldDB" id="A0A7X0VFQ2"/>
<protein>
    <submittedName>
        <fullName evidence="1">Uncharacterized protein</fullName>
    </submittedName>
</protein>
<organism evidence="1 2">
    <name type="scientific">Cohnella nanjingensis</name>
    <dbReference type="NCBI Taxonomy" id="1387779"/>
    <lineage>
        <taxon>Bacteria</taxon>
        <taxon>Bacillati</taxon>
        <taxon>Bacillota</taxon>
        <taxon>Bacilli</taxon>
        <taxon>Bacillales</taxon>
        <taxon>Paenibacillaceae</taxon>
        <taxon>Cohnella</taxon>
    </lineage>
</organism>
<sequence>MEINLTVHTTRKRRALLFVEKISSELLSFSMCFFGAIDDAPEWKQPGIRDDELDEFICLLISLYRELKFSVGGLAIEEDMKGLFDVNKVWPNEKYNFVNLTFKDNLYKFQAILINKSLNEKLSEGQYTLIDNSCMLYRNA</sequence>
<evidence type="ECO:0000313" key="2">
    <source>
        <dbReference type="Proteomes" id="UP000547209"/>
    </source>
</evidence>
<keyword evidence="2" id="KW-1185">Reference proteome</keyword>
<accession>A0A7X0VFQ2</accession>
<evidence type="ECO:0000313" key="1">
    <source>
        <dbReference type="EMBL" id="MBB6672280.1"/>
    </source>
</evidence>
<dbReference type="Proteomes" id="UP000547209">
    <property type="component" value="Unassembled WGS sequence"/>
</dbReference>